<dbReference type="PRINTS" id="PR01950">
    <property type="entry name" value="LANCSUPER"/>
</dbReference>
<sequence>MKPPAPGRGDELGTGPAGIALLHIERARAGCGEWDNVREWAAAMTCDPVIADPAVCGLYRGAPAVAFTLHTADQPAYTDVLTVLDGHVATITGHRLAHAHARIKNGRFPELREFDLISGLTGIGAYLLHRHGGGEQLRDVLAYLVRLTEPLTVDGETFPGWWCGSAAGGEPSQRWPGGHGNLGLAHGIAGPLALLATAMRRGITVAGQAEAMDRICCWLEQWRCGTGANAWWPGMISQAERRGGTVQQPGPQRPSWCYGTPGMARAQQLAALAVGDPQRQRHAEEALAGCVADDKQLSLLGDASLCHGWAGLLLSTWRAAADADDGGKLAGLVPRLQEGLEYRLRQHGLPVGDGLLEGAAGVLLAQHTTASNASASSGWDACLLLNG</sequence>
<dbReference type="SUPFAM" id="SSF158745">
    <property type="entry name" value="LanC-like"/>
    <property type="match status" value="1"/>
</dbReference>
<comment type="caution">
    <text evidence="1">The sequence shown here is derived from an EMBL/GenBank/DDBJ whole genome shotgun (WGS) entry which is preliminary data.</text>
</comment>
<dbReference type="PRINTS" id="PR01955">
    <property type="entry name" value="LANCFRANKIA"/>
</dbReference>
<accession>A0ABP6L3Y1</accession>
<dbReference type="CDD" id="cd04793">
    <property type="entry name" value="LanC"/>
    <property type="match status" value="1"/>
</dbReference>
<evidence type="ECO:0000313" key="2">
    <source>
        <dbReference type="Proteomes" id="UP001499930"/>
    </source>
</evidence>
<keyword evidence="2" id="KW-1185">Reference proteome</keyword>
<dbReference type="Gene3D" id="1.50.10.20">
    <property type="match status" value="1"/>
</dbReference>
<dbReference type="Proteomes" id="UP001499930">
    <property type="component" value="Unassembled WGS sequence"/>
</dbReference>
<name>A0ABP6L3Y1_9ACTN</name>
<protein>
    <submittedName>
        <fullName evidence="1">Lanthionine synthetase C family protein</fullName>
    </submittedName>
</protein>
<proteinExistence type="predicted"/>
<dbReference type="RefSeq" id="WP_344901856.1">
    <property type="nucleotide sequence ID" value="NZ_BAAAWD010000016.1"/>
</dbReference>
<dbReference type="InterPro" id="IPR007822">
    <property type="entry name" value="LANC-like"/>
</dbReference>
<dbReference type="EMBL" id="BAAAWD010000016">
    <property type="protein sequence ID" value="GAA3027108.1"/>
    <property type="molecule type" value="Genomic_DNA"/>
</dbReference>
<evidence type="ECO:0000313" key="1">
    <source>
        <dbReference type="EMBL" id="GAA3027108.1"/>
    </source>
</evidence>
<dbReference type="Pfam" id="PF05147">
    <property type="entry name" value="LANC_like"/>
    <property type="match status" value="1"/>
</dbReference>
<gene>
    <name evidence="1" type="ORF">GCM10017559_61410</name>
</gene>
<organism evidence="1 2">
    <name type="scientific">Streptosporangium longisporum</name>
    <dbReference type="NCBI Taxonomy" id="46187"/>
    <lineage>
        <taxon>Bacteria</taxon>
        <taxon>Bacillati</taxon>
        <taxon>Actinomycetota</taxon>
        <taxon>Actinomycetes</taxon>
        <taxon>Streptosporangiales</taxon>
        <taxon>Streptosporangiaceae</taxon>
        <taxon>Streptosporangium</taxon>
    </lineage>
</organism>
<reference evidence="2" key="1">
    <citation type="journal article" date="2019" name="Int. J. Syst. Evol. Microbiol.">
        <title>The Global Catalogue of Microorganisms (GCM) 10K type strain sequencing project: providing services to taxonomists for standard genome sequencing and annotation.</title>
        <authorList>
            <consortium name="The Broad Institute Genomics Platform"/>
            <consortium name="The Broad Institute Genome Sequencing Center for Infectious Disease"/>
            <person name="Wu L."/>
            <person name="Ma J."/>
        </authorList>
    </citation>
    <scope>NUCLEOTIDE SEQUENCE [LARGE SCALE GENOMIC DNA]</scope>
    <source>
        <strain evidence="2">JCM 3106</strain>
    </source>
</reference>
<dbReference type="SMART" id="SM01260">
    <property type="entry name" value="LANC_like"/>
    <property type="match status" value="1"/>
</dbReference>
<dbReference type="InterPro" id="IPR033889">
    <property type="entry name" value="LanC"/>
</dbReference>